<dbReference type="Gene3D" id="2.60.40.1080">
    <property type="match status" value="3"/>
</dbReference>
<keyword evidence="5" id="KW-1185">Reference proteome</keyword>
<evidence type="ECO:0000313" key="4">
    <source>
        <dbReference type="EMBL" id="MBC6680744.1"/>
    </source>
</evidence>
<sequence>MKKILRGMRFAILLGCILFCTAGVASAEDSGFEGGDGSRENPYQIATKEQLWRALENKQRDDSYILLNDLFFTEEEFQEGGAFYNGGRFWDGIGGFNYYQGDFNGNGHTIKGLKMKEEYGFINDLDSKASVRNLYLEDVYKMKASGGVITHSNRGTIQNCYVSGVIDGTQRGGNLGAIAGVNKESGRIGECYNSADIQAGSSTVGGIAARNSGGKIENCYNIGNVLLKCSESDVWVENGGIVGATKNGTIKNCMNLGFLNLSHNVLPGGIAGESDGTQIINCYSISNFTSNELGEELDLEQLREKDVYKGFDFTDVWCMDSESTYPFPYLKQQGQPVISRGLEWESGGNGTNIDPYIIKTTSDLDRVREALTSCFVLERDLNFSDSDFQEGGAFFNDGKKWIAIGDGNPNYTPENYPFVGKLDGNGKTIRGIHNQRGGGVFAVSEGTIQNLSIEEFHIEGVSNAVGCFAGANRGLIEFCNSKSDLSVTCESNYWDDVGGIASYNYGTIRNCTNTGDITNLDGDTAGGIVGTNYEGKIENCWNSGKISAAIAGGIIGYERAKHSVQNVFNCGNVGGGRQAGGIIGDLFVDNEEAHLLNAYNIGCVGASERSGAVTVTDNRATNYVEKNSVYVLEEQFWEGASLMSEREAKLQKNYEGFDFGQTWILDTECGYPYPYLKGMELPDPGNTSDLFEKGKGTLDDPYCISSKEELNHIREDSANYFLLTENLEFTNADFEEGGDYYNDGSGWIPISNERTKLMKAYHCGFNGVMNGNNKVIAGIRINAAQYGGVFYHNDGVIHNLDFYNIETTGSCQTLGTIAGTNSGRISDCSAYGTIIANKSENSIGMGGITGNNSGEIVRCSFTGTIKFYNEPAYSRVIGGIVDYNAVEGLIKDCYAQLEVKALETYDRNHYWIGGIARKNVGAIDCVYSACDFSEADSAKNSWGISGGAGSIEHAYFLYGEPSGTNRDKQLTSEEMKQKESYQGFDFENTWDMLKSYKYPKLRGRSTLQLQGLKFSEESYLVSVNNDVTTKIEKQPACSEVNIQYTVSDESKITVNEDGVLTGKAEGEAVLTATDRISGNSNSVKVTIERIPLTDFYISYDNINSSGEIELENTAKINTRYSPENASDKELSYGTLDEAIAVTQRNTVIPVSPGETKITARHESLAKEKTLPLKVYKKTEDVKAFLNGRDVTEFYTDRNTPVTLTAKVAPEDGNRNFQFTTSDWYYAGINKFGEVNPKQTGKVTLSVKNTTSEKKDTIELQIIDSLPETLEADDIQMKKGESQKLEYTFLPKTPPIAPDIESSDPDIAVVDKEGNIEAVNTGTTTITIRSNGADQLQKKVKVTVTEDIPYSIRFHPNGGSGTMPDMNMICGQEETLIKNRFTRAGHTFRGWSFTPNGKATMADGETVKDLAADKGKIVILYAQWDVKSYRVKAVSEGSKKGRISGTGTKAYETKAVLTAKPQKGHRFVKWVEGDRTVSTNYQYSFYVTEDRTLKAVFAEIKRPKVTLKPIGRSKIKVKYTSVSGAYQYQIYRSAKRNKGYKLVKTVSSSQKSWTNKKLKRNKKYYYKVRVKCKAGNIYTYSEFSRIKSKRVKKY</sequence>
<dbReference type="Proteomes" id="UP000602647">
    <property type="component" value="Unassembled WGS sequence"/>
</dbReference>
<proteinExistence type="predicted"/>
<evidence type="ECO:0000313" key="5">
    <source>
        <dbReference type="Proteomes" id="UP000602647"/>
    </source>
</evidence>
<dbReference type="InterPro" id="IPR042229">
    <property type="entry name" value="Listeria/Bacterioides_rpt_sf"/>
</dbReference>
<gene>
    <name evidence="4" type="ORF">H9L42_13020</name>
</gene>
<organism evidence="4 5">
    <name type="scientific">Zhenpiania hominis</name>
    <dbReference type="NCBI Taxonomy" id="2763644"/>
    <lineage>
        <taxon>Bacteria</taxon>
        <taxon>Bacillati</taxon>
        <taxon>Bacillota</taxon>
        <taxon>Clostridia</taxon>
        <taxon>Peptostreptococcales</taxon>
        <taxon>Anaerovoracaceae</taxon>
        <taxon>Zhenpiania</taxon>
    </lineage>
</organism>
<keyword evidence="2" id="KW-0732">Signal</keyword>
<dbReference type="InterPro" id="IPR013378">
    <property type="entry name" value="InlB-like_B-rpt"/>
</dbReference>
<dbReference type="Gene3D" id="2.160.20.110">
    <property type="match status" value="3"/>
</dbReference>
<evidence type="ECO:0000256" key="2">
    <source>
        <dbReference type="SAM" id="SignalP"/>
    </source>
</evidence>
<reference evidence="4" key="1">
    <citation type="submission" date="2020-08" db="EMBL/GenBank/DDBJ databases">
        <title>Genome public.</title>
        <authorList>
            <person name="Liu C."/>
            <person name="Sun Q."/>
        </authorList>
    </citation>
    <scope>NUCLEOTIDE SEQUENCE</scope>
    <source>
        <strain evidence="4">BX12</strain>
    </source>
</reference>
<dbReference type="GO" id="GO:0030313">
    <property type="term" value="C:cell envelope"/>
    <property type="evidence" value="ECO:0007669"/>
    <property type="project" value="UniProtKB-SubCell"/>
</dbReference>
<dbReference type="Pfam" id="PF07581">
    <property type="entry name" value="Glug"/>
    <property type="match status" value="1"/>
</dbReference>
<protein>
    <submittedName>
        <fullName evidence="4">Ig-like domain-containing protein</fullName>
    </submittedName>
</protein>
<dbReference type="InterPro" id="IPR044060">
    <property type="entry name" value="Bacterial_rp_domain"/>
</dbReference>
<feature type="signal peptide" evidence="2">
    <location>
        <begin position="1"/>
        <end position="27"/>
    </location>
</feature>
<dbReference type="EMBL" id="JACRYT010000018">
    <property type="protein sequence ID" value="MBC6680744.1"/>
    <property type="molecule type" value="Genomic_DNA"/>
</dbReference>
<dbReference type="Gene3D" id="2.60.40.10">
    <property type="entry name" value="Immunoglobulins"/>
    <property type="match status" value="1"/>
</dbReference>
<accession>A0A923SSU5</accession>
<comment type="caution">
    <text evidence="4">The sequence shown here is derived from an EMBL/GenBank/DDBJ whole genome shotgun (WGS) entry which is preliminary data.</text>
</comment>
<dbReference type="Gene3D" id="2.60.40.4270">
    <property type="entry name" value="Listeria-Bacteroides repeat domain"/>
    <property type="match status" value="1"/>
</dbReference>
<feature type="domain" description="BIG2" evidence="3">
    <location>
        <begin position="1189"/>
        <end position="1258"/>
    </location>
</feature>
<feature type="domain" description="BIG2" evidence="3">
    <location>
        <begin position="1265"/>
        <end position="1339"/>
    </location>
</feature>
<dbReference type="Pfam" id="PF02368">
    <property type="entry name" value="Big_2"/>
    <property type="match status" value="1"/>
</dbReference>
<comment type="subcellular location">
    <subcellularLocation>
        <location evidence="1">Cell envelope</location>
    </subcellularLocation>
</comment>
<dbReference type="SMART" id="SM00635">
    <property type="entry name" value="BID_2"/>
    <property type="match status" value="3"/>
</dbReference>
<evidence type="ECO:0000256" key="1">
    <source>
        <dbReference type="ARBA" id="ARBA00004196"/>
    </source>
</evidence>
<dbReference type="InterPro" id="IPR008964">
    <property type="entry name" value="Invasin/intimin_cell_adhesion"/>
</dbReference>
<name>A0A923SSU5_9FIRM</name>
<dbReference type="InterPro" id="IPR013783">
    <property type="entry name" value="Ig-like_fold"/>
</dbReference>
<dbReference type="Pfam" id="PF18998">
    <property type="entry name" value="Flg_new_2"/>
    <property type="match status" value="1"/>
</dbReference>
<feature type="chain" id="PRO_5036736557" evidence="2">
    <location>
        <begin position="28"/>
        <end position="1593"/>
    </location>
</feature>
<dbReference type="RefSeq" id="WP_187303842.1">
    <property type="nucleotide sequence ID" value="NZ_JACRYT010000018.1"/>
</dbReference>
<dbReference type="InterPro" id="IPR011493">
    <property type="entry name" value="GLUG"/>
</dbReference>
<dbReference type="SUPFAM" id="SSF49265">
    <property type="entry name" value="Fibronectin type III"/>
    <property type="match status" value="1"/>
</dbReference>
<evidence type="ECO:0000259" key="3">
    <source>
        <dbReference type="SMART" id="SM00635"/>
    </source>
</evidence>
<dbReference type="InterPro" id="IPR036116">
    <property type="entry name" value="FN3_sf"/>
</dbReference>
<dbReference type="InterPro" id="IPR003343">
    <property type="entry name" value="Big_2"/>
</dbReference>
<dbReference type="SUPFAM" id="SSF49373">
    <property type="entry name" value="Invasin/intimin cell-adhesion fragments"/>
    <property type="match status" value="2"/>
</dbReference>
<dbReference type="Pfam" id="PF09479">
    <property type="entry name" value="Flg_new"/>
    <property type="match status" value="1"/>
</dbReference>
<feature type="domain" description="BIG2" evidence="3">
    <location>
        <begin position="1008"/>
        <end position="1084"/>
    </location>
</feature>